<dbReference type="EMBL" id="JAZDWU010000002">
    <property type="protein sequence ID" value="KAL0009655.1"/>
    <property type="molecule type" value="Genomic_DNA"/>
</dbReference>
<reference evidence="1 2" key="1">
    <citation type="submission" date="2024-01" db="EMBL/GenBank/DDBJ databases">
        <title>A telomere-to-telomere, gap-free genome of sweet tea (Lithocarpus litseifolius).</title>
        <authorList>
            <person name="Zhou J."/>
        </authorList>
    </citation>
    <scope>NUCLEOTIDE SEQUENCE [LARGE SCALE GENOMIC DNA]</scope>
    <source>
        <strain evidence="1">Zhou-2022a</strain>
        <tissue evidence="1">Leaf</tissue>
    </source>
</reference>
<keyword evidence="2" id="KW-1185">Reference proteome</keyword>
<protein>
    <submittedName>
        <fullName evidence="1">Uncharacterized protein</fullName>
    </submittedName>
</protein>
<gene>
    <name evidence="1" type="ORF">SO802_004763</name>
</gene>
<proteinExistence type="predicted"/>
<organism evidence="1 2">
    <name type="scientific">Lithocarpus litseifolius</name>
    <dbReference type="NCBI Taxonomy" id="425828"/>
    <lineage>
        <taxon>Eukaryota</taxon>
        <taxon>Viridiplantae</taxon>
        <taxon>Streptophyta</taxon>
        <taxon>Embryophyta</taxon>
        <taxon>Tracheophyta</taxon>
        <taxon>Spermatophyta</taxon>
        <taxon>Magnoliopsida</taxon>
        <taxon>eudicotyledons</taxon>
        <taxon>Gunneridae</taxon>
        <taxon>Pentapetalae</taxon>
        <taxon>rosids</taxon>
        <taxon>fabids</taxon>
        <taxon>Fagales</taxon>
        <taxon>Fagaceae</taxon>
        <taxon>Lithocarpus</taxon>
    </lineage>
</organism>
<dbReference type="Proteomes" id="UP001459277">
    <property type="component" value="Unassembled WGS sequence"/>
</dbReference>
<sequence>MGHVEGMLVSYNLELAWERSTAPMNPETAYGTKIRPTLIFFATNVASERDPFPKGSQLVIVEFSFKLQNSTFDVKVEVAMVTAIRVFPTRFITDMASAIFFLKITSFFIKKNKRM</sequence>
<dbReference type="AlphaFoldDB" id="A0AAW2DKG0"/>
<name>A0AAW2DKG0_9ROSI</name>
<accession>A0AAW2DKG0</accession>
<comment type="caution">
    <text evidence="1">The sequence shown here is derived from an EMBL/GenBank/DDBJ whole genome shotgun (WGS) entry which is preliminary data.</text>
</comment>
<evidence type="ECO:0000313" key="1">
    <source>
        <dbReference type="EMBL" id="KAL0009655.1"/>
    </source>
</evidence>
<evidence type="ECO:0000313" key="2">
    <source>
        <dbReference type="Proteomes" id="UP001459277"/>
    </source>
</evidence>